<protein>
    <submittedName>
        <fullName evidence="6">RNA polymerase-binding transcription factor DksA</fullName>
    </submittedName>
</protein>
<name>A0A1H6JVN7_9FLAO</name>
<dbReference type="PANTHER" id="PTHR33823">
    <property type="entry name" value="RNA POLYMERASE-BINDING TRANSCRIPTION FACTOR DKSA-RELATED"/>
    <property type="match status" value="1"/>
</dbReference>
<dbReference type="AlphaFoldDB" id="A0A1H6JVN7"/>
<keyword evidence="2" id="KW-0863">Zinc-finger</keyword>
<dbReference type="Proteomes" id="UP000199634">
    <property type="component" value="Unassembled WGS sequence"/>
</dbReference>
<dbReference type="RefSeq" id="WP_091096255.1">
    <property type="nucleotide sequence ID" value="NZ_FNXE01000005.1"/>
</dbReference>
<dbReference type="PROSITE" id="PS51128">
    <property type="entry name" value="ZF_DKSA_2"/>
    <property type="match status" value="1"/>
</dbReference>
<keyword evidence="1" id="KW-0479">Metal-binding</keyword>
<keyword evidence="3" id="KW-0862">Zinc</keyword>
<gene>
    <name evidence="6" type="ORF">SAMN02927937_00639</name>
</gene>
<sequence length="128" mass="14722">MEKENVQVRYSDADLAEFKEIILKKIEKAQADLELIKSAYMNDLNNGTDDTSPTFKAFEEGSETLSKEANSQLAIRQEKFIRDLRNALVRIENKTYGICRVTGKLIEKERLKLVPHATMSMEAKLQQR</sequence>
<dbReference type="EMBL" id="FNXE01000005">
    <property type="protein sequence ID" value="SEH64021.1"/>
    <property type="molecule type" value="Genomic_DNA"/>
</dbReference>
<keyword evidence="7" id="KW-1185">Reference proteome</keyword>
<dbReference type="InterPro" id="IPR037187">
    <property type="entry name" value="DnaK_N"/>
</dbReference>
<accession>A0A1H6JVN7</accession>
<feature type="domain" description="Zinc finger DksA/TraR C4-type" evidence="5">
    <location>
        <begin position="95"/>
        <end position="122"/>
    </location>
</feature>
<evidence type="ECO:0000313" key="7">
    <source>
        <dbReference type="Proteomes" id="UP000199634"/>
    </source>
</evidence>
<evidence type="ECO:0000256" key="2">
    <source>
        <dbReference type="ARBA" id="ARBA00022771"/>
    </source>
</evidence>
<evidence type="ECO:0000256" key="3">
    <source>
        <dbReference type="ARBA" id="ARBA00022833"/>
    </source>
</evidence>
<dbReference type="InterPro" id="IPR000962">
    <property type="entry name" value="Znf_DskA_TraR"/>
</dbReference>
<organism evidence="6 7">
    <name type="scientific">Paenimyroides marinum</name>
    <dbReference type="NCBI Taxonomy" id="1159016"/>
    <lineage>
        <taxon>Bacteria</taxon>
        <taxon>Pseudomonadati</taxon>
        <taxon>Bacteroidota</taxon>
        <taxon>Flavobacteriia</taxon>
        <taxon>Flavobacteriales</taxon>
        <taxon>Flavobacteriaceae</taxon>
        <taxon>Paenimyroides</taxon>
    </lineage>
</organism>
<dbReference type="STRING" id="1159016.SAMN02927937_00639"/>
<proteinExistence type="predicted"/>
<dbReference type="Gene3D" id="1.20.120.910">
    <property type="entry name" value="DksA, coiled-coil domain"/>
    <property type="match status" value="1"/>
</dbReference>
<dbReference type="OrthoDB" id="9811543at2"/>
<evidence type="ECO:0000256" key="4">
    <source>
        <dbReference type="PROSITE-ProRule" id="PRU00510"/>
    </source>
</evidence>
<dbReference type="Pfam" id="PF01258">
    <property type="entry name" value="zf-dskA_traR"/>
    <property type="match status" value="1"/>
</dbReference>
<dbReference type="GO" id="GO:0008270">
    <property type="term" value="F:zinc ion binding"/>
    <property type="evidence" value="ECO:0007669"/>
    <property type="project" value="UniProtKB-KW"/>
</dbReference>
<reference evidence="6 7" key="1">
    <citation type="submission" date="2016-10" db="EMBL/GenBank/DDBJ databases">
        <authorList>
            <person name="de Groot N.N."/>
        </authorList>
    </citation>
    <scope>NUCLEOTIDE SEQUENCE [LARGE SCALE GENOMIC DNA]</scope>
    <source>
        <strain evidence="6 7">CGMCC 1.10825</strain>
    </source>
</reference>
<evidence type="ECO:0000313" key="6">
    <source>
        <dbReference type="EMBL" id="SEH64021.1"/>
    </source>
</evidence>
<feature type="zinc finger region" description="dksA C4-type" evidence="4">
    <location>
        <begin position="99"/>
        <end position="123"/>
    </location>
</feature>
<dbReference type="SUPFAM" id="SSF109635">
    <property type="entry name" value="DnaK suppressor protein DksA, alpha-hairpin domain"/>
    <property type="match status" value="1"/>
</dbReference>
<dbReference type="PANTHER" id="PTHR33823:SF2">
    <property type="entry name" value="RNA POLYMERASE-BINDING TRANSCRIPTION FACTOR DKSA"/>
    <property type="match status" value="1"/>
</dbReference>
<evidence type="ECO:0000256" key="1">
    <source>
        <dbReference type="ARBA" id="ARBA00022723"/>
    </source>
</evidence>
<evidence type="ECO:0000259" key="5">
    <source>
        <dbReference type="Pfam" id="PF01258"/>
    </source>
</evidence>